<evidence type="ECO:0008006" key="4">
    <source>
        <dbReference type="Google" id="ProtNLM"/>
    </source>
</evidence>
<proteinExistence type="predicted"/>
<comment type="caution">
    <text evidence="2">The sequence shown here is derived from an EMBL/GenBank/DDBJ whole genome shotgun (WGS) entry which is preliminary data.</text>
</comment>
<keyword evidence="3" id="KW-1185">Reference proteome</keyword>
<evidence type="ECO:0000313" key="2">
    <source>
        <dbReference type="EMBL" id="GFH35950.1"/>
    </source>
</evidence>
<sequence length="297" mass="32362">MPRTDPSSTTASPAASSTPDLPEPGGLCAIHQPNFLPRLTTLAKLFAADYWIVLDDVQFTRRDYQHRARLANLNDPAGQQWLTIPTRLPSGRPTPIRDAVIDDPHLARRRTAGMLRQRYGASPHWPALAETLDPVLDAFDTGETATVAETSTRVLLDLLGWKGQVLTSSRLPARRGRSVRLADLSAATGARAYLCGTGGMTYLDPAPFKVQNIAVASFRPPTTGIWSSGRRLSALWALATLGPDAVTARLQALAAHRGRLQIAAAPSSWGTYHRTWPWQDSREAGMCHRAPVTLRHG</sequence>
<dbReference type="Pfam" id="PF08889">
    <property type="entry name" value="WbqC"/>
    <property type="match status" value="1"/>
</dbReference>
<feature type="compositionally biased region" description="Low complexity" evidence="1">
    <location>
        <begin position="1"/>
        <end position="19"/>
    </location>
</feature>
<name>A0A6A0AST3_9ACTN</name>
<gene>
    <name evidence="2" type="ORF">SCWH03_21720</name>
</gene>
<feature type="region of interest" description="Disordered" evidence="1">
    <location>
        <begin position="1"/>
        <end position="25"/>
    </location>
</feature>
<protein>
    <recommendedName>
        <fullName evidence="4">WbqC-like protein</fullName>
    </recommendedName>
</protein>
<reference evidence="2 3" key="1">
    <citation type="submission" date="2020-02" db="EMBL/GenBank/DDBJ databases">
        <title>Whole Genome Shotgun Sequence of Streptomyces sp. strain CWH03.</title>
        <authorList>
            <person name="Dohra H."/>
            <person name="Kodani S."/>
            <person name="Yamamura H."/>
        </authorList>
    </citation>
    <scope>NUCLEOTIDE SEQUENCE [LARGE SCALE GENOMIC DNA]</scope>
    <source>
        <strain evidence="2 3">CWH03</strain>
    </source>
</reference>
<dbReference type="Proteomes" id="UP000484988">
    <property type="component" value="Unassembled WGS sequence"/>
</dbReference>
<evidence type="ECO:0000313" key="3">
    <source>
        <dbReference type="Proteomes" id="UP000484988"/>
    </source>
</evidence>
<dbReference type="AlphaFoldDB" id="A0A6A0AST3"/>
<accession>A0A6A0AST3</accession>
<dbReference type="InterPro" id="IPR014985">
    <property type="entry name" value="WbqC"/>
</dbReference>
<organism evidence="2 3">
    <name type="scientific">Streptomyces pacificus</name>
    <dbReference type="NCBI Taxonomy" id="2705029"/>
    <lineage>
        <taxon>Bacteria</taxon>
        <taxon>Bacillati</taxon>
        <taxon>Actinomycetota</taxon>
        <taxon>Actinomycetes</taxon>
        <taxon>Kitasatosporales</taxon>
        <taxon>Streptomycetaceae</taxon>
        <taxon>Streptomyces</taxon>
    </lineage>
</organism>
<evidence type="ECO:0000256" key="1">
    <source>
        <dbReference type="SAM" id="MobiDB-lite"/>
    </source>
</evidence>
<dbReference type="EMBL" id="BLLG01000005">
    <property type="protein sequence ID" value="GFH35950.1"/>
    <property type="molecule type" value="Genomic_DNA"/>
</dbReference>